<dbReference type="AlphaFoldDB" id="A0A317K6B1"/>
<proteinExistence type="predicted"/>
<dbReference type="InterPro" id="IPR041698">
    <property type="entry name" value="Methyltransf_25"/>
</dbReference>
<evidence type="ECO:0000256" key="3">
    <source>
        <dbReference type="ARBA" id="ARBA00022691"/>
    </source>
</evidence>
<reference evidence="6" key="1">
    <citation type="submission" date="2018-05" db="EMBL/GenBank/DDBJ databases">
        <title>Micromonospora globispora sp. nov. and Micromonospora rugosa sp. nov., isolated from marine sediment.</title>
        <authorList>
            <person name="Carro L."/>
            <person name="Aysel V."/>
            <person name="Cetin D."/>
            <person name="Igual J.M."/>
            <person name="Klenk H.-P."/>
            <person name="Trujillo M.E."/>
            <person name="Sahin N."/>
        </authorList>
    </citation>
    <scope>NUCLEOTIDE SEQUENCE [LARGE SCALE GENOMIC DNA]</scope>
    <source>
        <strain evidence="6">S2904</strain>
    </source>
</reference>
<evidence type="ECO:0000313" key="5">
    <source>
        <dbReference type="EMBL" id="PWU47342.1"/>
    </source>
</evidence>
<dbReference type="InterPro" id="IPR029063">
    <property type="entry name" value="SAM-dependent_MTases_sf"/>
</dbReference>
<evidence type="ECO:0000256" key="1">
    <source>
        <dbReference type="ARBA" id="ARBA00022603"/>
    </source>
</evidence>
<dbReference type="EMBL" id="QGSV01000193">
    <property type="protein sequence ID" value="PWU47342.1"/>
    <property type="molecule type" value="Genomic_DNA"/>
</dbReference>
<dbReference type="Proteomes" id="UP000245683">
    <property type="component" value="Unassembled WGS sequence"/>
</dbReference>
<comment type="caution">
    <text evidence="5">The sequence shown here is derived from an EMBL/GenBank/DDBJ whole genome shotgun (WGS) entry which is preliminary data.</text>
</comment>
<sequence length="228" mass="23917">MPASWLSRGFAVTARNAEVDGDEPYDIDYDELYRETADSGGPPWDIGSPQPALAEVLDDGVKGPKVLDVGCGTGHLAIALARRGYNVTAIDISRVAVDMARAKAASEGLAVHFEVQDATQLSLPSAPFDSVFDSGLLHSLHRRGGGEADDYLALLPGLAAPGATVFVLAVSLGAGQGWGVTQKFLRAGFAEPKWVDTQVEEIDVAAEVGGRELSLPGFLLRTVRASGT</sequence>
<dbReference type="GO" id="GO:0032259">
    <property type="term" value="P:methylation"/>
    <property type="evidence" value="ECO:0007669"/>
    <property type="project" value="UniProtKB-KW"/>
</dbReference>
<protein>
    <submittedName>
        <fullName evidence="5">Class I SAM-dependent methyltransferase</fullName>
    </submittedName>
</protein>
<organism evidence="5 6">
    <name type="scientific">Micromonospora globispora</name>
    <dbReference type="NCBI Taxonomy" id="1450148"/>
    <lineage>
        <taxon>Bacteria</taxon>
        <taxon>Bacillati</taxon>
        <taxon>Actinomycetota</taxon>
        <taxon>Actinomycetes</taxon>
        <taxon>Micromonosporales</taxon>
        <taxon>Micromonosporaceae</taxon>
        <taxon>Micromonospora</taxon>
    </lineage>
</organism>
<keyword evidence="2 5" id="KW-0808">Transferase</keyword>
<name>A0A317K6B1_9ACTN</name>
<dbReference type="Pfam" id="PF13649">
    <property type="entry name" value="Methyltransf_25"/>
    <property type="match status" value="1"/>
</dbReference>
<keyword evidence="3" id="KW-0949">S-adenosyl-L-methionine</keyword>
<dbReference type="SUPFAM" id="SSF53335">
    <property type="entry name" value="S-adenosyl-L-methionine-dependent methyltransferases"/>
    <property type="match status" value="1"/>
</dbReference>
<keyword evidence="1 5" id="KW-0489">Methyltransferase</keyword>
<dbReference type="PANTHER" id="PTHR43464:SF19">
    <property type="entry name" value="UBIQUINONE BIOSYNTHESIS O-METHYLTRANSFERASE, MITOCHONDRIAL"/>
    <property type="match status" value="1"/>
</dbReference>
<feature type="domain" description="Methyltransferase" evidence="4">
    <location>
        <begin position="66"/>
        <end position="141"/>
    </location>
</feature>
<evidence type="ECO:0000256" key="2">
    <source>
        <dbReference type="ARBA" id="ARBA00022679"/>
    </source>
</evidence>
<gene>
    <name evidence="5" type="ORF">DLJ46_14945</name>
</gene>
<dbReference type="GO" id="GO:0008168">
    <property type="term" value="F:methyltransferase activity"/>
    <property type="evidence" value="ECO:0007669"/>
    <property type="project" value="UniProtKB-KW"/>
</dbReference>
<accession>A0A317K6B1</accession>
<evidence type="ECO:0000259" key="4">
    <source>
        <dbReference type="Pfam" id="PF13649"/>
    </source>
</evidence>
<dbReference type="Gene3D" id="3.40.50.150">
    <property type="entry name" value="Vaccinia Virus protein VP39"/>
    <property type="match status" value="1"/>
</dbReference>
<keyword evidence="6" id="KW-1185">Reference proteome</keyword>
<dbReference type="PANTHER" id="PTHR43464">
    <property type="entry name" value="METHYLTRANSFERASE"/>
    <property type="match status" value="1"/>
</dbReference>
<dbReference type="CDD" id="cd02440">
    <property type="entry name" value="AdoMet_MTases"/>
    <property type="match status" value="1"/>
</dbReference>
<evidence type="ECO:0000313" key="6">
    <source>
        <dbReference type="Proteomes" id="UP000245683"/>
    </source>
</evidence>
<dbReference type="OrthoDB" id="4228691at2"/>